<keyword evidence="6" id="KW-1185">Reference proteome</keyword>
<accession>A0A914Q3E2</accession>
<evidence type="ECO:0000256" key="2">
    <source>
        <dbReference type="ARBA" id="ARBA00012489"/>
    </source>
</evidence>
<dbReference type="InterPro" id="IPR030397">
    <property type="entry name" value="SEPARIN_core_dom"/>
</dbReference>
<dbReference type="GO" id="GO:0005813">
    <property type="term" value="C:centrosome"/>
    <property type="evidence" value="ECO:0007669"/>
    <property type="project" value="TreeGrafter"/>
</dbReference>
<organism evidence="6 7">
    <name type="scientific">Panagrolaimus davidi</name>
    <dbReference type="NCBI Taxonomy" id="227884"/>
    <lineage>
        <taxon>Eukaryota</taxon>
        <taxon>Metazoa</taxon>
        <taxon>Ecdysozoa</taxon>
        <taxon>Nematoda</taxon>
        <taxon>Chromadorea</taxon>
        <taxon>Rhabditida</taxon>
        <taxon>Tylenchina</taxon>
        <taxon>Panagrolaimomorpha</taxon>
        <taxon>Panagrolaimoidea</taxon>
        <taxon>Panagrolaimidae</taxon>
        <taxon>Panagrolaimus</taxon>
    </lineage>
</organism>
<reference evidence="7" key="1">
    <citation type="submission" date="2022-11" db="UniProtKB">
        <authorList>
            <consortium name="WormBaseParasite"/>
        </authorList>
    </citation>
    <scope>IDENTIFICATION</scope>
</reference>
<name>A0A914Q3E2_9BILA</name>
<evidence type="ECO:0000256" key="1">
    <source>
        <dbReference type="ARBA" id="ARBA00000451"/>
    </source>
</evidence>
<dbReference type="GO" id="GO:0005737">
    <property type="term" value="C:cytoplasm"/>
    <property type="evidence" value="ECO:0007669"/>
    <property type="project" value="TreeGrafter"/>
</dbReference>
<dbReference type="WBParaSite" id="PDA_v2.g25741.t1">
    <property type="protein sequence ID" value="PDA_v2.g25741.t1"/>
    <property type="gene ID" value="PDA_v2.g25741"/>
</dbReference>
<evidence type="ECO:0000256" key="4">
    <source>
        <dbReference type="ARBA" id="ARBA00022829"/>
    </source>
</evidence>
<dbReference type="PROSITE" id="PS51700">
    <property type="entry name" value="SEPARIN"/>
    <property type="match status" value="1"/>
</dbReference>
<dbReference type="Proteomes" id="UP000887578">
    <property type="component" value="Unplaced"/>
</dbReference>
<dbReference type="GO" id="GO:0072686">
    <property type="term" value="C:mitotic spindle"/>
    <property type="evidence" value="ECO:0007669"/>
    <property type="project" value="TreeGrafter"/>
</dbReference>
<evidence type="ECO:0000313" key="6">
    <source>
        <dbReference type="Proteomes" id="UP000887578"/>
    </source>
</evidence>
<dbReference type="Pfam" id="PF03568">
    <property type="entry name" value="Separin_C"/>
    <property type="match status" value="1"/>
</dbReference>
<evidence type="ECO:0000256" key="3">
    <source>
        <dbReference type="ARBA" id="ARBA00022801"/>
    </source>
</evidence>
<protein>
    <recommendedName>
        <fullName evidence="2">separase</fullName>
        <ecNumber evidence="2">3.4.22.49</ecNumber>
    </recommendedName>
</protein>
<keyword evidence="4" id="KW-0159">Chromosome partition</keyword>
<dbReference type="PANTHER" id="PTHR12792">
    <property type="entry name" value="EXTRA SPINDLE POLES 1-RELATED"/>
    <property type="match status" value="1"/>
</dbReference>
<proteinExistence type="predicted"/>
<dbReference type="GO" id="GO:0004197">
    <property type="term" value="F:cysteine-type endopeptidase activity"/>
    <property type="evidence" value="ECO:0007669"/>
    <property type="project" value="InterPro"/>
</dbReference>
<dbReference type="PANTHER" id="PTHR12792:SF0">
    <property type="entry name" value="SEPARIN"/>
    <property type="match status" value="1"/>
</dbReference>
<dbReference type="GO" id="GO:0051307">
    <property type="term" value="P:meiotic chromosome separation"/>
    <property type="evidence" value="ECO:0007669"/>
    <property type="project" value="TreeGrafter"/>
</dbReference>
<dbReference type="GO" id="GO:0006508">
    <property type="term" value="P:proteolysis"/>
    <property type="evidence" value="ECO:0007669"/>
    <property type="project" value="InterPro"/>
</dbReference>
<sequence length="1159" mass="134792">MGSCHSTLSQHIQDIYDEKTEFKHYTLEDMNTYMKVADKLGHEWNNPLLKRLMEDSKNIWLNQIFPTLRDNSSLWMNDTYRFSNLGKMLAGITFLCGNHNLGLTYLVTALETEPGNHLVYAAVLKWSCLLGEFDILHRYLQNPYIKECSNEGGGVSDLRCVCRLFCEFYGPNRRKRDEINAILNHLINIDTRLSSVQVASIHSFYAQHLIQHVLGTAALAPEVEIETYKDYNYHMKAAAEISLNLLDSHLNDFMKRETRIPIYNITNILDSQNFLLDAMIMTDYFVTEKIYCQALLESGCINDCETRVLGTFFMATKIVIPLRVLEPLNMLQYIKLRTANDHDKLKGIRGMTSLLLGRVFEDSQKTIVSPFRTKLLEENYVFPVQRIDQSFTVKAPISNTIPFATHQNNCNCFICYQKMNNSSFFVQKRYSMLLLENMSVSTCKNNINEVKSFGSALLQKEQDQLYKLLQKIKQSNHTVYTLPLLSDICVMLCNCLLVYPDMPKEDKHFLCDSVITNAIKYPCHLRTFSLLARHLKRKCVYLRKYPWLFYSDNEQCKNKMLDFEQFQISAGERSEFFDAESDFKLFGHIFSLDWRRRICLYLGAGYVESDPWQSAFYFIESAGTSLRQYPRVQKHSQMDLRFDNCRHFQQYILEMFPNDFTYIQLVLDDSNVLWFIRYSADLDPVVIPLVQISKAPNNIPERFHDILVENDASMKDYQTRYHEILEQNGFQKGEGSDPHVLEILVQNDTQKEVAKYWAIRDSLEQKMKNILSDIQNVWLQNFICLFLPFVETDNRMERKVVEVQNILEEYGIRSGRAKFLAMLFFRADNGNDFLEMLWIFCYLERDILNHMNGVTVPGNIYNTLMDKCFKNRELFKQDFEKDKFVVLSVSQELSSYPWECLPIFLQNSLVTRIQTLHFFLNLYIKHQHEIPISVDTNNSCLVVDPGNNMDFTLGRMKKNLDYDKFSKVLTSELPTQEDFLQLVKTFDIFVFVGHGYGNFNSYSLRTARCRAVPILMGCSSVRIKDEGRGFDGDSIVHDFIISGAPAVIGCLWMVSDAELDKFFVKFVELCASEWSKQIKKLSFHIKIEKEDHSIKYYPTRLMMKALAEARNECRLPLLTGASVVSYGLPVMANPAPLESYLKGCQQLNDLNNNKKINLF</sequence>
<keyword evidence="3" id="KW-0378">Hydrolase</keyword>
<dbReference type="AlphaFoldDB" id="A0A914Q3E2"/>
<evidence type="ECO:0000313" key="7">
    <source>
        <dbReference type="WBParaSite" id="PDA_v2.g25741.t1"/>
    </source>
</evidence>
<dbReference type="InterPro" id="IPR005314">
    <property type="entry name" value="Peptidase_C50"/>
</dbReference>
<evidence type="ECO:0000259" key="5">
    <source>
        <dbReference type="PROSITE" id="PS51700"/>
    </source>
</evidence>
<dbReference type="EC" id="3.4.22.49" evidence="2"/>
<comment type="catalytic activity">
    <reaction evidence="1">
        <text>All bonds known to be hydrolyzed by this endopeptidase have arginine in P1 and an acidic residue in P4. P6 is often occupied by an acidic residue or by a hydroxy-amino-acid residue, the phosphorylation of which enhances cleavage.</text>
        <dbReference type="EC" id="3.4.22.49"/>
    </reaction>
</comment>
<feature type="domain" description="Peptidase C50" evidence="5">
    <location>
        <begin position="936"/>
        <end position="1029"/>
    </location>
</feature>
<dbReference type="GO" id="GO:0005634">
    <property type="term" value="C:nucleus"/>
    <property type="evidence" value="ECO:0007669"/>
    <property type="project" value="InterPro"/>
</dbReference>